<protein>
    <submittedName>
        <fullName evidence="2">DUF124 domain-containing protein</fullName>
    </submittedName>
</protein>
<gene>
    <name evidence="2" type="ORF">AVDCRST_MAG41-2861</name>
</gene>
<dbReference type="AlphaFoldDB" id="A0A6J4J7R5"/>
<dbReference type="PANTHER" id="PTHR43657">
    <property type="entry name" value="TRYPTOPHAN RNA-BINDING ATTENUATOR PROTEIN-LIKE PROTEIN"/>
    <property type="match status" value="1"/>
</dbReference>
<evidence type="ECO:0000313" key="2">
    <source>
        <dbReference type="EMBL" id="CAA9269284.1"/>
    </source>
</evidence>
<organism evidence="2">
    <name type="scientific">uncultured Mycobacteriales bacterium</name>
    <dbReference type="NCBI Taxonomy" id="581187"/>
    <lineage>
        <taxon>Bacteria</taxon>
        <taxon>Bacillati</taxon>
        <taxon>Actinomycetota</taxon>
        <taxon>Actinomycetes</taxon>
        <taxon>Mycobacteriales</taxon>
        <taxon>environmental samples</taxon>
    </lineage>
</organism>
<name>A0A6J4J7R5_9ACTN</name>
<dbReference type="InterPro" id="IPR002838">
    <property type="entry name" value="AIM24"/>
</dbReference>
<sequence>MFPVGSGNTNPVPTGASVRSSAARAARAGGRRSGRMAAEPSPTIREDPVQVQVRHQPSFAVARCLLAPGEPLRVESGAMLATSWGVQIEASVQGGLLKGLKRAALGGESLFVTTYTAPQGGGWVDVAANLPGDIVTVGITPQAPFFITRGCWIANSHGVEIETRFAGAQNLFGGEGGFVIQASGEGDVVLGAYGAVDTLELAPGEAVTVDSGHVVAYDASVQSRLRRAVEGRSLQSMKSGEGFVFDFAGPGRVMIQARNPRALISWLTAELPFSRG</sequence>
<feature type="compositionally biased region" description="Polar residues" evidence="1">
    <location>
        <begin position="1"/>
        <end position="12"/>
    </location>
</feature>
<dbReference type="InterPro" id="IPR016031">
    <property type="entry name" value="Trp_RNA-bd_attenuator-like_dom"/>
</dbReference>
<evidence type="ECO:0000256" key="1">
    <source>
        <dbReference type="SAM" id="MobiDB-lite"/>
    </source>
</evidence>
<dbReference type="InterPro" id="IPR036983">
    <property type="entry name" value="AIM24_sf"/>
</dbReference>
<dbReference type="PANTHER" id="PTHR43657:SF1">
    <property type="entry name" value="ALTERED INHERITANCE OF MITOCHONDRIA PROTEIN 24, MITOCHONDRIAL"/>
    <property type="match status" value="1"/>
</dbReference>
<dbReference type="NCBIfam" id="TIGR00266">
    <property type="entry name" value="TIGR00266 family protein"/>
    <property type="match status" value="1"/>
</dbReference>
<accession>A0A6J4J7R5</accession>
<proteinExistence type="predicted"/>
<dbReference type="Gene3D" id="3.60.160.10">
    <property type="entry name" value="Mitochondrial biogenesis AIM24"/>
    <property type="match status" value="1"/>
</dbReference>
<dbReference type="Pfam" id="PF01987">
    <property type="entry name" value="AIM24"/>
    <property type="match status" value="1"/>
</dbReference>
<feature type="compositionally biased region" description="Low complexity" evidence="1">
    <location>
        <begin position="15"/>
        <end position="28"/>
    </location>
</feature>
<dbReference type="SUPFAM" id="SSF51219">
    <property type="entry name" value="TRAP-like"/>
    <property type="match status" value="1"/>
</dbReference>
<dbReference type="EMBL" id="CADCTP010000257">
    <property type="protein sequence ID" value="CAA9269284.1"/>
    <property type="molecule type" value="Genomic_DNA"/>
</dbReference>
<reference evidence="2" key="1">
    <citation type="submission" date="2020-02" db="EMBL/GenBank/DDBJ databases">
        <authorList>
            <person name="Meier V. D."/>
        </authorList>
    </citation>
    <scope>NUCLEOTIDE SEQUENCE</scope>
    <source>
        <strain evidence="2">AVDCRST_MAG41</strain>
    </source>
</reference>
<feature type="region of interest" description="Disordered" evidence="1">
    <location>
        <begin position="1"/>
        <end position="50"/>
    </location>
</feature>